<accession>A0A6A5UPE2</accession>
<evidence type="ECO:0000313" key="2">
    <source>
        <dbReference type="Proteomes" id="UP000800036"/>
    </source>
</evidence>
<keyword evidence="2" id="KW-1185">Reference proteome</keyword>
<organism evidence="1 2">
    <name type="scientific">Bimuria novae-zelandiae CBS 107.79</name>
    <dbReference type="NCBI Taxonomy" id="1447943"/>
    <lineage>
        <taxon>Eukaryota</taxon>
        <taxon>Fungi</taxon>
        <taxon>Dikarya</taxon>
        <taxon>Ascomycota</taxon>
        <taxon>Pezizomycotina</taxon>
        <taxon>Dothideomycetes</taxon>
        <taxon>Pleosporomycetidae</taxon>
        <taxon>Pleosporales</taxon>
        <taxon>Massarineae</taxon>
        <taxon>Didymosphaeriaceae</taxon>
        <taxon>Bimuria</taxon>
    </lineage>
</organism>
<name>A0A6A5UPE2_9PLEO</name>
<dbReference type="AlphaFoldDB" id="A0A6A5UPE2"/>
<reference evidence="1" key="1">
    <citation type="journal article" date="2020" name="Stud. Mycol.">
        <title>101 Dothideomycetes genomes: a test case for predicting lifestyles and emergence of pathogens.</title>
        <authorList>
            <person name="Haridas S."/>
            <person name="Albert R."/>
            <person name="Binder M."/>
            <person name="Bloem J."/>
            <person name="Labutti K."/>
            <person name="Salamov A."/>
            <person name="Andreopoulos B."/>
            <person name="Baker S."/>
            <person name="Barry K."/>
            <person name="Bills G."/>
            <person name="Bluhm B."/>
            <person name="Cannon C."/>
            <person name="Castanera R."/>
            <person name="Culley D."/>
            <person name="Daum C."/>
            <person name="Ezra D."/>
            <person name="Gonzalez J."/>
            <person name="Henrissat B."/>
            <person name="Kuo A."/>
            <person name="Liang C."/>
            <person name="Lipzen A."/>
            <person name="Lutzoni F."/>
            <person name="Magnuson J."/>
            <person name="Mondo S."/>
            <person name="Nolan M."/>
            <person name="Ohm R."/>
            <person name="Pangilinan J."/>
            <person name="Park H.-J."/>
            <person name="Ramirez L."/>
            <person name="Alfaro M."/>
            <person name="Sun H."/>
            <person name="Tritt A."/>
            <person name="Yoshinaga Y."/>
            <person name="Zwiers L.-H."/>
            <person name="Turgeon B."/>
            <person name="Goodwin S."/>
            <person name="Spatafora J."/>
            <person name="Crous P."/>
            <person name="Grigoriev I."/>
        </authorList>
    </citation>
    <scope>NUCLEOTIDE SEQUENCE</scope>
    <source>
        <strain evidence="1">CBS 107.79</strain>
    </source>
</reference>
<protein>
    <submittedName>
        <fullName evidence="1">Uncharacterized protein</fullName>
    </submittedName>
</protein>
<proteinExistence type="predicted"/>
<evidence type="ECO:0000313" key="1">
    <source>
        <dbReference type="EMBL" id="KAF1966544.1"/>
    </source>
</evidence>
<gene>
    <name evidence="1" type="ORF">BU23DRAFT_316122</name>
</gene>
<sequence>MLAAAKIKGIIYSTCECWAAVPVAMLPPHNPSPPSQRHTSSLSDSSTAFLHRPFTSPIHPPNTTHTPIPTALMLARGAPTQDLPSGAQTCPKRNLPCGPIGSQTRTEWLAKGHPSYGIDECGGSPTVDHRFSRLRQRALHCSDAGACSLTGDPLLALARRSVKLTLRLTPNNRLFNSSCCFRAIMRLVRYGGMVVGGWPTEQWGRFLACQRPS</sequence>
<dbReference type="EMBL" id="ML976744">
    <property type="protein sequence ID" value="KAF1966544.1"/>
    <property type="molecule type" value="Genomic_DNA"/>
</dbReference>
<dbReference type="Proteomes" id="UP000800036">
    <property type="component" value="Unassembled WGS sequence"/>
</dbReference>